<dbReference type="PANTHER" id="PTHR46119:SF12">
    <property type="entry name" value="PROTEIN SODIUM POTASSIUM ROOT DEFECTIVE 3"/>
    <property type="match status" value="1"/>
</dbReference>
<dbReference type="InterPro" id="IPR044526">
    <property type="entry name" value="NAKR1-3"/>
</dbReference>
<dbReference type="Proteomes" id="UP000504610">
    <property type="component" value="Chromosome 4"/>
</dbReference>
<dbReference type="InterPro" id="IPR036163">
    <property type="entry name" value="HMA_dom_sf"/>
</dbReference>
<feature type="compositionally biased region" description="Low complexity" evidence="1">
    <location>
        <begin position="109"/>
        <end position="120"/>
    </location>
</feature>
<proteinExistence type="predicted"/>
<dbReference type="Pfam" id="PF00403">
    <property type="entry name" value="HMA"/>
    <property type="match status" value="1"/>
</dbReference>
<evidence type="ECO:0000313" key="3">
    <source>
        <dbReference type="Proteomes" id="UP000504610"/>
    </source>
</evidence>
<dbReference type="InterPro" id="IPR016578">
    <property type="entry name" value="NAKR2/3"/>
</dbReference>
<dbReference type="GeneID" id="108851566"/>
<dbReference type="Gene3D" id="3.30.70.100">
    <property type="match status" value="1"/>
</dbReference>
<organism evidence="3 4">
    <name type="scientific">Raphanus sativus</name>
    <name type="common">Radish</name>
    <name type="synonym">Raphanus raphanistrum var. sativus</name>
    <dbReference type="NCBI Taxonomy" id="3726"/>
    <lineage>
        <taxon>Eukaryota</taxon>
        <taxon>Viridiplantae</taxon>
        <taxon>Streptophyta</taxon>
        <taxon>Embryophyta</taxon>
        <taxon>Tracheophyta</taxon>
        <taxon>Spermatophyta</taxon>
        <taxon>Magnoliopsida</taxon>
        <taxon>eudicotyledons</taxon>
        <taxon>Gunneridae</taxon>
        <taxon>Pentapetalae</taxon>
        <taxon>rosids</taxon>
        <taxon>malvids</taxon>
        <taxon>Brassicales</taxon>
        <taxon>Brassicaceae</taxon>
        <taxon>Brassiceae</taxon>
        <taxon>Raphanus</taxon>
    </lineage>
</organism>
<feature type="region of interest" description="Disordered" evidence="1">
    <location>
        <begin position="147"/>
        <end position="181"/>
    </location>
</feature>
<evidence type="ECO:0000313" key="4">
    <source>
        <dbReference type="RefSeq" id="XP_018480520.1"/>
    </source>
</evidence>
<gene>
    <name evidence="4" type="primary">LOC108851566</name>
</gene>
<evidence type="ECO:0000259" key="2">
    <source>
        <dbReference type="PROSITE" id="PS50846"/>
    </source>
</evidence>
<dbReference type="CDD" id="cd00371">
    <property type="entry name" value="HMA"/>
    <property type="match status" value="1"/>
</dbReference>
<keyword evidence="3" id="KW-1185">Reference proteome</keyword>
<feature type="compositionally biased region" description="Polar residues" evidence="1">
    <location>
        <begin position="69"/>
        <end position="81"/>
    </location>
</feature>
<evidence type="ECO:0000256" key="1">
    <source>
        <dbReference type="SAM" id="MobiDB-lite"/>
    </source>
</evidence>
<feature type="compositionally biased region" description="Low complexity" evidence="1">
    <location>
        <begin position="154"/>
        <end position="174"/>
    </location>
</feature>
<dbReference type="PANTHER" id="PTHR46119">
    <property type="entry name" value="OS08G0405700 PROTEIN"/>
    <property type="match status" value="1"/>
</dbReference>
<dbReference type="RefSeq" id="XP_018480520.1">
    <property type="nucleotide sequence ID" value="XM_018625018.2"/>
</dbReference>
<dbReference type="PROSITE" id="PS50846">
    <property type="entry name" value="HMA_2"/>
    <property type="match status" value="1"/>
</dbReference>
<protein>
    <submittedName>
        <fullName evidence="4">Protein SODIUM POTASSIUM ROOT DEFECTIVE 3</fullName>
    </submittedName>
</protein>
<dbReference type="SUPFAM" id="SSF55008">
    <property type="entry name" value="HMA, heavy metal-associated domain"/>
    <property type="match status" value="1"/>
</dbReference>
<dbReference type="AlphaFoldDB" id="A0A6J0N7F7"/>
<dbReference type="GO" id="GO:0046872">
    <property type="term" value="F:metal ion binding"/>
    <property type="evidence" value="ECO:0007669"/>
    <property type="project" value="InterPro"/>
</dbReference>
<accession>A0A6J0N7F7</accession>
<sequence>MRISDIFCSSPASTAVRRSTLPHDGGITGGRRSVDSLRRRQNPNNKRDKNAPCFASEMPFIPIPRPTMSYRNSFESSTGRKITTAHGGDVQTRRKSSADVGDVLRRSRSSLQGSSSSRYLLQDHKSSKEDDKDLWLSSSDRSKDLIPFRDRNVTSSSSSSTSSSSSSSITNGSSPAPSTDDDQVVILRVSIHCKGCEGKVRKHISKMEGVTSYTVDIATKKVTVVGKVTPSEVVESISRVKFAQLWPSSSSPSFPHVPNHSLIKS</sequence>
<reference evidence="3" key="1">
    <citation type="journal article" date="2019" name="Database">
        <title>The radish genome database (RadishGD): an integrated information resource for radish genomics.</title>
        <authorList>
            <person name="Yu H.J."/>
            <person name="Baek S."/>
            <person name="Lee Y.J."/>
            <person name="Cho A."/>
            <person name="Mun J.H."/>
        </authorList>
    </citation>
    <scope>NUCLEOTIDE SEQUENCE [LARGE SCALE GENOMIC DNA]</scope>
    <source>
        <strain evidence="3">cv. WK10039</strain>
    </source>
</reference>
<dbReference type="KEGG" id="rsz:108851566"/>
<name>A0A6J0N7F7_RAPSA</name>
<dbReference type="PIRSF" id="PIRSF011221">
    <property type="entry name" value="Chloropl_CC_prd"/>
    <property type="match status" value="1"/>
</dbReference>
<reference evidence="4" key="2">
    <citation type="submission" date="2025-08" db="UniProtKB">
        <authorList>
            <consortium name="RefSeq"/>
        </authorList>
    </citation>
    <scope>IDENTIFICATION</scope>
    <source>
        <tissue evidence="4">Leaf</tissue>
    </source>
</reference>
<dbReference type="InterPro" id="IPR006121">
    <property type="entry name" value="HMA_dom"/>
</dbReference>
<feature type="domain" description="HMA" evidence="2">
    <location>
        <begin position="182"/>
        <end position="248"/>
    </location>
</feature>
<dbReference type="OrthoDB" id="689350at2759"/>
<feature type="region of interest" description="Disordered" evidence="1">
    <location>
        <begin position="1"/>
        <end position="125"/>
    </location>
</feature>